<evidence type="ECO:0000256" key="13">
    <source>
        <dbReference type="SAM" id="Phobius"/>
    </source>
</evidence>
<dbReference type="Gene3D" id="1.10.287.130">
    <property type="match status" value="1"/>
</dbReference>
<dbReference type="SMART" id="SM00388">
    <property type="entry name" value="HisKA"/>
    <property type="match status" value="1"/>
</dbReference>
<dbReference type="Proteomes" id="UP000460561">
    <property type="component" value="Unassembled WGS sequence"/>
</dbReference>
<evidence type="ECO:0000313" key="15">
    <source>
        <dbReference type="EMBL" id="MXP25411.1"/>
    </source>
</evidence>
<comment type="catalytic activity">
    <reaction evidence="1">
        <text>ATP + protein L-histidine = ADP + protein N-phospho-L-histidine.</text>
        <dbReference type="EC" id="2.7.13.3"/>
    </reaction>
</comment>
<dbReference type="OrthoDB" id="9804645at2"/>
<organism evidence="15 16">
    <name type="scientific">Altericroceibacterium indicum</name>
    <dbReference type="NCBI Taxonomy" id="374177"/>
    <lineage>
        <taxon>Bacteria</taxon>
        <taxon>Pseudomonadati</taxon>
        <taxon>Pseudomonadota</taxon>
        <taxon>Alphaproteobacteria</taxon>
        <taxon>Sphingomonadales</taxon>
        <taxon>Erythrobacteraceae</taxon>
        <taxon>Altericroceibacterium</taxon>
    </lineage>
</organism>
<keyword evidence="7" id="KW-0547">Nucleotide-binding</keyword>
<dbReference type="Pfam" id="PF00512">
    <property type="entry name" value="HisKA"/>
    <property type="match status" value="1"/>
</dbReference>
<dbReference type="GO" id="GO:0005886">
    <property type="term" value="C:plasma membrane"/>
    <property type="evidence" value="ECO:0007669"/>
    <property type="project" value="TreeGrafter"/>
</dbReference>
<dbReference type="SUPFAM" id="SSF47384">
    <property type="entry name" value="Homodimeric domain of signal transducing histidine kinase"/>
    <property type="match status" value="1"/>
</dbReference>
<evidence type="ECO:0000256" key="5">
    <source>
        <dbReference type="ARBA" id="ARBA00022679"/>
    </source>
</evidence>
<gene>
    <name evidence="15" type="ORF">GRI39_05055</name>
</gene>
<dbReference type="PANTHER" id="PTHR45436">
    <property type="entry name" value="SENSOR HISTIDINE KINASE YKOH"/>
    <property type="match status" value="1"/>
</dbReference>
<evidence type="ECO:0000256" key="6">
    <source>
        <dbReference type="ARBA" id="ARBA00022692"/>
    </source>
</evidence>
<reference evidence="15 16" key="1">
    <citation type="submission" date="2019-12" db="EMBL/GenBank/DDBJ databases">
        <title>Genomic-based taxomic classification of the family Erythrobacteraceae.</title>
        <authorList>
            <person name="Xu L."/>
        </authorList>
    </citation>
    <scope>NUCLEOTIDE SEQUENCE [LARGE SCALE GENOMIC DNA]</scope>
    <source>
        <strain evidence="15 16">DSM 18604</strain>
    </source>
</reference>
<evidence type="ECO:0000256" key="10">
    <source>
        <dbReference type="ARBA" id="ARBA00022989"/>
    </source>
</evidence>
<dbReference type="GO" id="GO:0005524">
    <property type="term" value="F:ATP binding"/>
    <property type="evidence" value="ECO:0007669"/>
    <property type="project" value="UniProtKB-KW"/>
</dbReference>
<evidence type="ECO:0000256" key="9">
    <source>
        <dbReference type="ARBA" id="ARBA00022840"/>
    </source>
</evidence>
<keyword evidence="9" id="KW-0067">ATP-binding</keyword>
<protein>
    <recommendedName>
        <fullName evidence="3">histidine kinase</fullName>
        <ecNumber evidence="3">2.7.13.3</ecNumber>
    </recommendedName>
</protein>
<dbReference type="CDD" id="cd00075">
    <property type="entry name" value="HATPase"/>
    <property type="match status" value="1"/>
</dbReference>
<evidence type="ECO:0000256" key="12">
    <source>
        <dbReference type="ARBA" id="ARBA00023136"/>
    </source>
</evidence>
<dbReference type="PANTHER" id="PTHR45436:SF14">
    <property type="entry name" value="SENSOR PROTEIN QSEC"/>
    <property type="match status" value="1"/>
</dbReference>
<dbReference type="Gene3D" id="3.30.565.10">
    <property type="entry name" value="Histidine kinase-like ATPase, C-terminal domain"/>
    <property type="match status" value="1"/>
</dbReference>
<keyword evidence="12 13" id="KW-0472">Membrane</keyword>
<keyword evidence="8" id="KW-0418">Kinase</keyword>
<keyword evidence="11" id="KW-0902">Two-component regulatory system</keyword>
<accession>A0A845A8S6</accession>
<dbReference type="RefSeq" id="WP_160738647.1">
    <property type="nucleotide sequence ID" value="NZ_WTYQ01000002.1"/>
</dbReference>
<evidence type="ECO:0000256" key="2">
    <source>
        <dbReference type="ARBA" id="ARBA00004141"/>
    </source>
</evidence>
<keyword evidence="16" id="KW-1185">Reference proteome</keyword>
<keyword evidence="5" id="KW-0808">Transferase</keyword>
<dbReference type="Pfam" id="PF02518">
    <property type="entry name" value="HATPase_c"/>
    <property type="match status" value="1"/>
</dbReference>
<dbReference type="InterPro" id="IPR036097">
    <property type="entry name" value="HisK_dim/P_sf"/>
</dbReference>
<dbReference type="CDD" id="cd00082">
    <property type="entry name" value="HisKA"/>
    <property type="match status" value="1"/>
</dbReference>
<evidence type="ECO:0000256" key="3">
    <source>
        <dbReference type="ARBA" id="ARBA00012438"/>
    </source>
</evidence>
<dbReference type="InterPro" id="IPR036890">
    <property type="entry name" value="HATPase_C_sf"/>
</dbReference>
<sequence length="456" mass="49823">MRHSSLAVRLFCRLLLLLALTGMGMGFLLYNVADRESNRASDAQLMKAARLLNMMMQDELTAGVLVAHDQVLSANGDLLLSPEEKKAFHASYDCCMFAVFWDGRAVAQSGWGTPVEQLPREPGLHDFVVVSSEWRSYGLAGKNARLLVVVAERASTRGLSVMMALQELAAPLTLLLVFGVLVLWLTLRKSLSIIGRLADTLNARSLAELKPLDPVEWPSDLWPVITALNTLFARLDQAYEREQAFTDDIAHELRTPLAAIRARAQLVHKSLPNVHEDDIARLIACVDRACDLIGGMLIHARLDTVKLSRRSADIHAIVSDVVAEALLDIPSDSIQFTVNPDYIVRWPCDVSSLTIALSAVIDNAVRHAGEGGHVDIAMVRSSERLDIMIADKGPGIPVEDRKRLQRRFERGTSPSSGSGLGLAIAVTAMKLMGGTLILQDRQDGPGLLVILRLPAS</sequence>
<dbReference type="GO" id="GO:0000155">
    <property type="term" value="F:phosphorelay sensor kinase activity"/>
    <property type="evidence" value="ECO:0007669"/>
    <property type="project" value="InterPro"/>
</dbReference>
<dbReference type="SMART" id="SM00387">
    <property type="entry name" value="HATPase_c"/>
    <property type="match status" value="1"/>
</dbReference>
<keyword evidence="10 13" id="KW-1133">Transmembrane helix</keyword>
<evidence type="ECO:0000256" key="11">
    <source>
        <dbReference type="ARBA" id="ARBA00023012"/>
    </source>
</evidence>
<name>A0A845A8S6_9SPHN</name>
<dbReference type="PROSITE" id="PS50109">
    <property type="entry name" value="HIS_KIN"/>
    <property type="match status" value="1"/>
</dbReference>
<feature type="domain" description="Histidine kinase" evidence="14">
    <location>
        <begin position="248"/>
        <end position="456"/>
    </location>
</feature>
<evidence type="ECO:0000259" key="14">
    <source>
        <dbReference type="PROSITE" id="PS50109"/>
    </source>
</evidence>
<feature type="transmembrane region" description="Helical" evidence="13">
    <location>
        <begin position="168"/>
        <end position="187"/>
    </location>
</feature>
<evidence type="ECO:0000256" key="4">
    <source>
        <dbReference type="ARBA" id="ARBA00022553"/>
    </source>
</evidence>
<dbReference type="AlphaFoldDB" id="A0A845A8S6"/>
<dbReference type="SUPFAM" id="SSF55874">
    <property type="entry name" value="ATPase domain of HSP90 chaperone/DNA topoisomerase II/histidine kinase"/>
    <property type="match status" value="1"/>
</dbReference>
<evidence type="ECO:0000256" key="1">
    <source>
        <dbReference type="ARBA" id="ARBA00000085"/>
    </source>
</evidence>
<evidence type="ECO:0000256" key="7">
    <source>
        <dbReference type="ARBA" id="ARBA00022741"/>
    </source>
</evidence>
<dbReference type="EMBL" id="WTYQ01000002">
    <property type="protein sequence ID" value="MXP25411.1"/>
    <property type="molecule type" value="Genomic_DNA"/>
</dbReference>
<evidence type="ECO:0000313" key="16">
    <source>
        <dbReference type="Proteomes" id="UP000460561"/>
    </source>
</evidence>
<dbReference type="PRINTS" id="PR00344">
    <property type="entry name" value="BCTRLSENSOR"/>
</dbReference>
<comment type="caution">
    <text evidence="15">The sequence shown here is derived from an EMBL/GenBank/DDBJ whole genome shotgun (WGS) entry which is preliminary data.</text>
</comment>
<dbReference type="InterPro" id="IPR003661">
    <property type="entry name" value="HisK_dim/P_dom"/>
</dbReference>
<proteinExistence type="predicted"/>
<dbReference type="InterPro" id="IPR004358">
    <property type="entry name" value="Sig_transdc_His_kin-like_C"/>
</dbReference>
<dbReference type="InterPro" id="IPR005467">
    <property type="entry name" value="His_kinase_dom"/>
</dbReference>
<dbReference type="InterPro" id="IPR050428">
    <property type="entry name" value="TCS_sensor_his_kinase"/>
</dbReference>
<comment type="subcellular location">
    <subcellularLocation>
        <location evidence="2">Membrane</location>
        <topology evidence="2">Multi-pass membrane protein</topology>
    </subcellularLocation>
</comment>
<keyword evidence="4" id="KW-0597">Phosphoprotein</keyword>
<evidence type="ECO:0000256" key="8">
    <source>
        <dbReference type="ARBA" id="ARBA00022777"/>
    </source>
</evidence>
<dbReference type="InterPro" id="IPR003594">
    <property type="entry name" value="HATPase_dom"/>
</dbReference>
<dbReference type="EC" id="2.7.13.3" evidence="3"/>
<keyword evidence="6 13" id="KW-0812">Transmembrane</keyword>